<evidence type="ECO:0000256" key="3">
    <source>
        <dbReference type="ARBA" id="ARBA00022840"/>
    </source>
</evidence>
<comment type="caution">
    <text evidence="8">The sequence shown here is derived from an EMBL/GenBank/DDBJ whole genome shotgun (WGS) entry which is preliminary data.</text>
</comment>
<evidence type="ECO:0000256" key="2">
    <source>
        <dbReference type="ARBA" id="ARBA00022741"/>
    </source>
</evidence>
<dbReference type="PROSITE" id="PS50011">
    <property type="entry name" value="PROTEIN_KINASE_DOM"/>
    <property type="match status" value="1"/>
</dbReference>
<dbReference type="PROSITE" id="PS00108">
    <property type="entry name" value="PROTEIN_KINASE_ST"/>
    <property type="match status" value="1"/>
</dbReference>
<reference evidence="8 9" key="1">
    <citation type="journal article" date="2020" name="ISME J.">
        <title>Uncovering the hidden diversity of litter-decomposition mechanisms in mushroom-forming fungi.</title>
        <authorList>
            <person name="Floudas D."/>
            <person name="Bentzer J."/>
            <person name="Ahren D."/>
            <person name="Johansson T."/>
            <person name="Persson P."/>
            <person name="Tunlid A."/>
        </authorList>
    </citation>
    <scope>NUCLEOTIDE SEQUENCE [LARGE SCALE GENOMIC DNA]</scope>
    <source>
        <strain evidence="8 9">CBS 101986</strain>
    </source>
</reference>
<dbReference type="Pfam" id="PF07714">
    <property type="entry name" value="PK_Tyr_Ser-Thr"/>
    <property type="match status" value="1"/>
</dbReference>
<feature type="compositionally biased region" description="Polar residues" evidence="6">
    <location>
        <begin position="148"/>
        <end position="159"/>
    </location>
</feature>
<dbReference type="PRINTS" id="PR00109">
    <property type="entry name" value="TYRKINASE"/>
</dbReference>
<keyword evidence="2 4" id="KW-0547">Nucleotide-binding</keyword>
<dbReference type="GO" id="GO:0005524">
    <property type="term" value="F:ATP binding"/>
    <property type="evidence" value="ECO:0007669"/>
    <property type="project" value="UniProtKB-UniRule"/>
</dbReference>
<keyword evidence="5" id="KW-0175">Coiled coil</keyword>
<dbReference type="OrthoDB" id="1668230at2759"/>
<feature type="region of interest" description="Disordered" evidence="6">
    <location>
        <begin position="887"/>
        <end position="924"/>
    </location>
</feature>
<keyword evidence="3 4" id="KW-0067">ATP-binding</keyword>
<dbReference type="PROSITE" id="PS00107">
    <property type="entry name" value="PROTEIN_KINASE_ATP"/>
    <property type="match status" value="1"/>
</dbReference>
<dbReference type="InterPro" id="IPR000719">
    <property type="entry name" value="Prot_kinase_dom"/>
</dbReference>
<dbReference type="InterPro" id="IPR059179">
    <property type="entry name" value="MLKL-like_MCAfunc"/>
</dbReference>
<dbReference type="InterPro" id="IPR008271">
    <property type="entry name" value="Ser/Thr_kinase_AS"/>
</dbReference>
<dbReference type="InterPro" id="IPR051681">
    <property type="entry name" value="Ser/Thr_Kinases-Pseudokinases"/>
</dbReference>
<evidence type="ECO:0000259" key="7">
    <source>
        <dbReference type="PROSITE" id="PS50011"/>
    </source>
</evidence>
<evidence type="ECO:0000313" key="8">
    <source>
        <dbReference type="EMBL" id="KAF5329648.1"/>
    </source>
</evidence>
<dbReference type="GO" id="GO:0004674">
    <property type="term" value="F:protein serine/threonine kinase activity"/>
    <property type="evidence" value="ECO:0007669"/>
    <property type="project" value="UniProtKB-KW"/>
</dbReference>
<feature type="region of interest" description="Disordered" evidence="6">
    <location>
        <begin position="137"/>
        <end position="159"/>
    </location>
</feature>
<organism evidence="8 9">
    <name type="scientific">Psilocybe cf. subviscida</name>
    <dbReference type="NCBI Taxonomy" id="2480587"/>
    <lineage>
        <taxon>Eukaryota</taxon>
        <taxon>Fungi</taxon>
        <taxon>Dikarya</taxon>
        <taxon>Basidiomycota</taxon>
        <taxon>Agaricomycotina</taxon>
        <taxon>Agaricomycetes</taxon>
        <taxon>Agaricomycetidae</taxon>
        <taxon>Agaricales</taxon>
        <taxon>Agaricineae</taxon>
        <taxon>Strophariaceae</taxon>
        <taxon>Psilocybe</taxon>
    </lineage>
</organism>
<accession>A0A8H5BW65</accession>
<feature type="compositionally biased region" description="Polar residues" evidence="6">
    <location>
        <begin position="31"/>
        <end position="44"/>
    </location>
</feature>
<dbReference type="EMBL" id="JAACJJ010000002">
    <property type="protein sequence ID" value="KAF5329648.1"/>
    <property type="molecule type" value="Genomic_DNA"/>
</dbReference>
<dbReference type="InterPro" id="IPR001245">
    <property type="entry name" value="Ser-Thr/Tyr_kinase_cat_dom"/>
</dbReference>
<dbReference type="PANTHER" id="PTHR44329">
    <property type="entry name" value="SERINE/THREONINE-PROTEIN KINASE TNNI3K-RELATED"/>
    <property type="match status" value="1"/>
</dbReference>
<feature type="region of interest" description="Disordered" evidence="6">
    <location>
        <begin position="31"/>
        <end position="84"/>
    </location>
</feature>
<evidence type="ECO:0000313" key="9">
    <source>
        <dbReference type="Proteomes" id="UP000567179"/>
    </source>
</evidence>
<protein>
    <recommendedName>
        <fullName evidence="7">Protein kinase domain-containing protein</fullName>
    </recommendedName>
</protein>
<keyword evidence="1" id="KW-0808">Transferase</keyword>
<dbReference type="Proteomes" id="UP000567179">
    <property type="component" value="Unassembled WGS sequence"/>
</dbReference>
<evidence type="ECO:0000256" key="5">
    <source>
        <dbReference type="SAM" id="Coils"/>
    </source>
</evidence>
<keyword evidence="9" id="KW-1185">Reference proteome</keyword>
<feature type="binding site" evidence="4">
    <location>
        <position position="535"/>
    </location>
    <ligand>
        <name>ATP</name>
        <dbReference type="ChEBI" id="CHEBI:30616"/>
    </ligand>
</feature>
<evidence type="ECO:0000256" key="1">
    <source>
        <dbReference type="ARBA" id="ARBA00022527"/>
    </source>
</evidence>
<dbReference type="SUPFAM" id="SSF56112">
    <property type="entry name" value="Protein kinase-like (PK-like)"/>
    <property type="match status" value="1"/>
</dbReference>
<feature type="coiled-coil region" evidence="5">
    <location>
        <begin position="403"/>
        <end position="434"/>
    </location>
</feature>
<dbReference type="InterPro" id="IPR011009">
    <property type="entry name" value="Kinase-like_dom_sf"/>
</dbReference>
<name>A0A8H5BW65_9AGAR</name>
<keyword evidence="1" id="KW-0723">Serine/threonine-protein kinase</keyword>
<sequence>MAFPASFSTTADCPFMDNSASTLTVKLSVSQSGTPTISSPTRLVSFSGDGDEHAQSSKRPSSPPATIRKKGMSRMSQSGSNRIVNSESISGMLMGRTRLKSNATTIPLDCKTPQKTILEASTSWVEKARDFFSFGEDDAKDSPEASLTGEQQQSMAQTRQSVTTTLRRVLGCAGEVTLDVMVIGMETCEYLPVPLLRSLSASFLSIWKAVRTVSMHRAAFLSATRRCAHIMEAIITEVERAEHDLDDLKEPIAEMEKSFNLLSDLARAQAGQNFLTHYSRREETRNELEKVNDSLLHSLQMFNTKVQMRTYASICTTNRLLTQYHTDVMSRFDQLSSHNSAMMSPPLPADLKRRSAPPELNGIAASESQRTLDMSVTLQTMPHSTADLHEPTPAPEVVPALQELQAVQEISDEKQDAEDLEKNMRNVLKQSNDEAFFEFLGIDQSQTPEAIKTLQRILEDKRLAEARSERRLLHREFLESGIEALRRLSVGRNFVSDLPVWTITSHEIDKGKRIGMGLHSEVYKGTWKGKAVAIKQLSPVTPYDLFIREIKVWKALSHPNVLKLFGASSATTNPPWFFVSPYMENGTLVRFLKRLSQADLEQSELLELGPIAHGLPLSKNRTTHNNNEYRVLKEIDVYRILQDIAKGMEYLHCKSILHGDLKAANVLVDKDYRCVIADFGQSEIKSEVCRITGSSMNDSGTLRWKAPELLRNSGMLTHWTDIFAFAIVCIEVLSMGELPWGTMNDDDVRSALLDWNERPVIPSDYQSPMLHEIIQTSWVNEPEKRAPFGQTVARLARLKRMAGDGTDIIFEDEVPCSPTSPSIHSYHPTSPRPTPKTDSYCLAMESEDYITLPSPQEIDALRTEEEMPFTTKMPEPVHFFPNMQQMRPSRTDAGYSWDSDDDHSSDVESRCPSPPPLTEAAAEGRNERRYRYLLEHEFNASLTVPLWDPSTVQIGDVGYLSKPSGTFVTLFNSLKTHKHPSLPHSGLQSMSEYGNVVKGVLRMDKRNVARKGLDAVSGFLTLKSRGGQPVSRRKSFRLRAGHRCAHLYAESTEYHYMKNVDAARAWFKANVGMILHAYGQAHNIRREDLFLVISLLQASHYGLLVSHRHPEGQVHFNVFSGPKKGAPWGTFATDTKIPGGQVGPVYEESNPEEHDFSVKISNTNDPPRAVLLGRLRFKADSLDPTTAK</sequence>
<dbReference type="CDD" id="cd21037">
    <property type="entry name" value="MLKL_NTD"/>
    <property type="match status" value="1"/>
</dbReference>
<evidence type="ECO:0000256" key="4">
    <source>
        <dbReference type="PROSITE-ProRule" id="PRU10141"/>
    </source>
</evidence>
<feature type="domain" description="Protein kinase" evidence="7">
    <location>
        <begin position="508"/>
        <end position="798"/>
    </location>
</feature>
<dbReference type="InterPro" id="IPR017441">
    <property type="entry name" value="Protein_kinase_ATP_BS"/>
</dbReference>
<proteinExistence type="predicted"/>
<dbReference type="Gene3D" id="3.30.200.20">
    <property type="entry name" value="Phosphorylase Kinase, domain 1"/>
    <property type="match status" value="1"/>
</dbReference>
<dbReference type="SMART" id="SM00220">
    <property type="entry name" value="S_TKc"/>
    <property type="match status" value="1"/>
</dbReference>
<gene>
    <name evidence="8" type="ORF">D9619_008927</name>
</gene>
<dbReference type="AlphaFoldDB" id="A0A8H5BW65"/>
<evidence type="ECO:0000256" key="6">
    <source>
        <dbReference type="SAM" id="MobiDB-lite"/>
    </source>
</evidence>
<feature type="compositionally biased region" description="Polar residues" evidence="6">
    <location>
        <begin position="74"/>
        <end position="84"/>
    </location>
</feature>
<keyword evidence="1" id="KW-0418">Kinase</keyword>
<dbReference type="Gene3D" id="1.10.510.10">
    <property type="entry name" value="Transferase(Phosphotransferase) domain 1"/>
    <property type="match status" value="1"/>
</dbReference>